<dbReference type="InterPro" id="IPR024862">
    <property type="entry name" value="TRPV"/>
</dbReference>
<feature type="transmembrane region" description="Helical" evidence="2">
    <location>
        <begin position="191"/>
        <end position="211"/>
    </location>
</feature>
<keyword evidence="2" id="KW-0472">Membrane</keyword>
<proteinExistence type="predicted"/>
<comment type="caution">
    <text evidence="3">The sequence shown here is derived from an EMBL/GenBank/DDBJ whole genome shotgun (WGS) entry which is preliminary data.</text>
</comment>
<keyword evidence="4" id="KW-1185">Reference proteome</keyword>
<dbReference type="EMBL" id="CAJVPJ010006292">
    <property type="protein sequence ID" value="CAG8667628.1"/>
    <property type="molecule type" value="Genomic_DNA"/>
</dbReference>
<feature type="transmembrane region" description="Helical" evidence="2">
    <location>
        <begin position="78"/>
        <end position="98"/>
    </location>
</feature>
<evidence type="ECO:0000256" key="1">
    <source>
        <dbReference type="ARBA" id="ARBA00022737"/>
    </source>
</evidence>
<feature type="non-terminal residue" evidence="3">
    <location>
        <position position="1"/>
    </location>
</feature>
<accession>A0A9N9HDQ2</accession>
<gene>
    <name evidence="3" type="ORF">POCULU_LOCUS10788</name>
</gene>
<evidence type="ECO:0000256" key="2">
    <source>
        <dbReference type="SAM" id="Phobius"/>
    </source>
</evidence>
<feature type="transmembrane region" description="Helical" evidence="2">
    <location>
        <begin position="12"/>
        <end position="32"/>
    </location>
</feature>
<keyword evidence="2" id="KW-0812">Transmembrane</keyword>
<dbReference type="GO" id="GO:0005216">
    <property type="term" value="F:monoatomic ion channel activity"/>
    <property type="evidence" value="ECO:0007669"/>
    <property type="project" value="InterPro"/>
</dbReference>
<dbReference type="OrthoDB" id="2377581at2759"/>
<evidence type="ECO:0000313" key="3">
    <source>
        <dbReference type="EMBL" id="CAG8667628.1"/>
    </source>
</evidence>
<protein>
    <submittedName>
        <fullName evidence="3">8929_t:CDS:1</fullName>
    </submittedName>
</protein>
<keyword evidence="2" id="KW-1133">Transmembrane helix</keyword>
<feature type="non-terminal residue" evidence="3">
    <location>
        <position position="243"/>
    </location>
</feature>
<dbReference type="GO" id="GO:0005886">
    <property type="term" value="C:plasma membrane"/>
    <property type="evidence" value="ECO:0007669"/>
    <property type="project" value="TreeGrafter"/>
</dbReference>
<keyword evidence="1" id="KW-0677">Repeat</keyword>
<feature type="transmembrane region" description="Helical" evidence="2">
    <location>
        <begin position="218"/>
        <end position="239"/>
    </location>
</feature>
<dbReference type="Proteomes" id="UP000789572">
    <property type="component" value="Unassembled WGS sequence"/>
</dbReference>
<reference evidence="3" key="1">
    <citation type="submission" date="2021-06" db="EMBL/GenBank/DDBJ databases">
        <authorList>
            <person name="Kallberg Y."/>
            <person name="Tangrot J."/>
            <person name="Rosling A."/>
        </authorList>
    </citation>
    <scope>NUCLEOTIDE SEQUENCE</scope>
    <source>
        <strain evidence="3">IA702</strain>
    </source>
</reference>
<feature type="transmembrane region" description="Helical" evidence="2">
    <location>
        <begin position="44"/>
        <end position="66"/>
    </location>
</feature>
<evidence type="ECO:0000313" key="4">
    <source>
        <dbReference type="Proteomes" id="UP000789572"/>
    </source>
</evidence>
<feature type="transmembrane region" description="Helical" evidence="2">
    <location>
        <begin position="110"/>
        <end position="129"/>
    </location>
</feature>
<name>A0A9N9HDQ2_9GLOM</name>
<dbReference type="PANTHER" id="PTHR10582:SF2">
    <property type="entry name" value="INACTIVE"/>
    <property type="match status" value="1"/>
</dbReference>
<feature type="transmembrane region" description="Helical" evidence="2">
    <location>
        <begin position="150"/>
        <end position="171"/>
    </location>
</feature>
<sequence>IINFKWRKFAKTRYVIFIGLYFLYLLSFMAAVTLDSGRVHQGNVINHLIISFSIIVLALGFMFIIAEIMQMIAYRKHYFGTYNVIDLGSTILPMIYAVGVFLRSSWRFEYVGISMLFVYVDFILRLRVFKEFGIPIFIMIEIFKRVRGPIVIIAMMVFAYTHIYWLLFSYMEVTDLVGDSPVTNDFSTPQRALVSVFFFVTGSFGGLSGAFGNPTVALLAIVFSFMTAVLLLNILIALMSDVV</sequence>
<dbReference type="PANTHER" id="PTHR10582">
    <property type="entry name" value="TRANSIENT RECEPTOR POTENTIAL ION CHANNEL PROTEIN"/>
    <property type="match status" value="1"/>
</dbReference>
<organism evidence="3 4">
    <name type="scientific">Paraglomus occultum</name>
    <dbReference type="NCBI Taxonomy" id="144539"/>
    <lineage>
        <taxon>Eukaryota</taxon>
        <taxon>Fungi</taxon>
        <taxon>Fungi incertae sedis</taxon>
        <taxon>Mucoromycota</taxon>
        <taxon>Glomeromycotina</taxon>
        <taxon>Glomeromycetes</taxon>
        <taxon>Paraglomerales</taxon>
        <taxon>Paraglomeraceae</taxon>
        <taxon>Paraglomus</taxon>
    </lineage>
</organism>
<dbReference type="AlphaFoldDB" id="A0A9N9HDQ2"/>
<dbReference type="GO" id="GO:0098703">
    <property type="term" value="P:calcium ion import across plasma membrane"/>
    <property type="evidence" value="ECO:0007669"/>
    <property type="project" value="TreeGrafter"/>
</dbReference>